<dbReference type="Pfam" id="PF12625">
    <property type="entry name" value="Arabinose_bd"/>
    <property type="match status" value="1"/>
</dbReference>
<reference evidence="6" key="1">
    <citation type="journal article" date="2019" name="Int. J. Syst. Evol. Microbiol.">
        <title>The Global Catalogue of Microorganisms (GCM) 10K type strain sequencing project: providing services to taxonomists for standard genome sequencing and annotation.</title>
        <authorList>
            <consortium name="The Broad Institute Genomics Platform"/>
            <consortium name="The Broad Institute Genome Sequencing Center for Infectious Disease"/>
            <person name="Wu L."/>
            <person name="Ma J."/>
        </authorList>
    </citation>
    <scope>NUCLEOTIDE SEQUENCE [LARGE SCALE GENOMIC DNA]</scope>
    <source>
        <strain evidence="6">KCTC 52141</strain>
    </source>
</reference>
<evidence type="ECO:0000256" key="2">
    <source>
        <dbReference type="ARBA" id="ARBA00023125"/>
    </source>
</evidence>
<dbReference type="InterPro" id="IPR018060">
    <property type="entry name" value="HTH_AraC"/>
</dbReference>
<accession>A0ABV7HJ71</accession>
<proteinExistence type="predicted"/>
<evidence type="ECO:0000313" key="5">
    <source>
        <dbReference type="EMBL" id="MFC3153918.1"/>
    </source>
</evidence>
<keyword evidence="6" id="KW-1185">Reference proteome</keyword>
<protein>
    <submittedName>
        <fullName evidence="5">AraC family transcriptional regulator</fullName>
    </submittedName>
</protein>
<dbReference type="PANTHER" id="PTHR47894">
    <property type="entry name" value="HTH-TYPE TRANSCRIPTIONAL REGULATOR GADX"/>
    <property type="match status" value="1"/>
</dbReference>
<dbReference type="PANTHER" id="PTHR47894:SF1">
    <property type="entry name" value="HTH-TYPE TRANSCRIPTIONAL REGULATOR VQSM"/>
    <property type="match status" value="1"/>
</dbReference>
<keyword evidence="1" id="KW-0805">Transcription regulation</keyword>
<dbReference type="SMART" id="SM00342">
    <property type="entry name" value="HTH_ARAC"/>
    <property type="match status" value="1"/>
</dbReference>
<keyword evidence="2" id="KW-0238">DNA-binding</keyword>
<feature type="domain" description="HTH araC/xylS-type" evidence="4">
    <location>
        <begin position="230"/>
        <end position="328"/>
    </location>
</feature>
<gene>
    <name evidence="5" type="ORF">ACFOEB_01805</name>
</gene>
<dbReference type="InterPro" id="IPR032687">
    <property type="entry name" value="AraC-type_N"/>
</dbReference>
<dbReference type="Proteomes" id="UP001595548">
    <property type="component" value="Unassembled WGS sequence"/>
</dbReference>
<dbReference type="RefSeq" id="WP_382413960.1">
    <property type="nucleotide sequence ID" value="NZ_AP031500.1"/>
</dbReference>
<dbReference type="PROSITE" id="PS01124">
    <property type="entry name" value="HTH_ARAC_FAMILY_2"/>
    <property type="match status" value="1"/>
</dbReference>
<keyword evidence="3" id="KW-0804">Transcription</keyword>
<comment type="caution">
    <text evidence="5">The sequence shown here is derived from an EMBL/GenBank/DDBJ whole genome shotgun (WGS) entry which is preliminary data.</text>
</comment>
<dbReference type="Gene3D" id="1.10.10.60">
    <property type="entry name" value="Homeodomain-like"/>
    <property type="match status" value="1"/>
</dbReference>
<sequence length="336" mass="37432">MRYSTLTSWAQLLWETLQDEGIEPRSVFAQAGLNPALLGDGNARYPTDQMHQLWRLSEQAHGNDLLGLQAGQLWHSTTFNALGFAWLASDTLHDALGRLVRYARLISNGLQVTIEQRQNLYLLSFDADLTPQRSANLAAVAAVVTMCRALLGPSFSPVAIHLKHRYHDPANAIDQFFGCPIQPDALHSTIALDAQQAHIRLPGANAQLALLNEQVALENLNRLVLDNLPARVAERMVKHLPSGNISAAIIAQDLAMSSRSLQRKLQAEGTTFNDLLERVRQQLARDYLPQSQLALSEISYLLGYADQANFNRAFKRWFNTTPRQYRHQALARANAG</sequence>
<evidence type="ECO:0000313" key="6">
    <source>
        <dbReference type="Proteomes" id="UP001595548"/>
    </source>
</evidence>
<dbReference type="SUPFAM" id="SSF46689">
    <property type="entry name" value="Homeodomain-like"/>
    <property type="match status" value="1"/>
</dbReference>
<dbReference type="InterPro" id="IPR020449">
    <property type="entry name" value="Tscrpt_reg_AraC-type_HTH"/>
</dbReference>
<dbReference type="EMBL" id="JBHRTL010000003">
    <property type="protein sequence ID" value="MFC3153918.1"/>
    <property type="molecule type" value="Genomic_DNA"/>
</dbReference>
<dbReference type="PRINTS" id="PR00032">
    <property type="entry name" value="HTHARAC"/>
</dbReference>
<evidence type="ECO:0000259" key="4">
    <source>
        <dbReference type="PROSITE" id="PS01124"/>
    </source>
</evidence>
<name>A0ABV7HJ71_9GAMM</name>
<dbReference type="Pfam" id="PF12833">
    <property type="entry name" value="HTH_18"/>
    <property type="match status" value="1"/>
</dbReference>
<evidence type="ECO:0000256" key="3">
    <source>
        <dbReference type="ARBA" id="ARBA00023163"/>
    </source>
</evidence>
<dbReference type="InterPro" id="IPR009057">
    <property type="entry name" value="Homeodomain-like_sf"/>
</dbReference>
<organism evidence="5 6">
    <name type="scientific">Gilvimarinus japonicus</name>
    <dbReference type="NCBI Taxonomy" id="1796469"/>
    <lineage>
        <taxon>Bacteria</taxon>
        <taxon>Pseudomonadati</taxon>
        <taxon>Pseudomonadota</taxon>
        <taxon>Gammaproteobacteria</taxon>
        <taxon>Cellvibrionales</taxon>
        <taxon>Cellvibrionaceae</taxon>
        <taxon>Gilvimarinus</taxon>
    </lineage>
</organism>
<evidence type="ECO:0000256" key="1">
    <source>
        <dbReference type="ARBA" id="ARBA00023015"/>
    </source>
</evidence>